<name>A0ABS4SF92_9PROT</name>
<comment type="caution">
    <text evidence="1">The sequence shown here is derived from an EMBL/GenBank/DDBJ whole genome shotgun (WGS) entry which is preliminary data.</text>
</comment>
<organism evidence="1 2">
    <name type="scientific">Azospirillum rugosum</name>
    <dbReference type="NCBI Taxonomy" id="416170"/>
    <lineage>
        <taxon>Bacteria</taxon>
        <taxon>Pseudomonadati</taxon>
        <taxon>Pseudomonadota</taxon>
        <taxon>Alphaproteobacteria</taxon>
        <taxon>Rhodospirillales</taxon>
        <taxon>Azospirillaceae</taxon>
        <taxon>Azospirillum</taxon>
    </lineage>
</organism>
<gene>
    <name evidence="1" type="ORF">J2851_000475</name>
</gene>
<keyword evidence="2" id="KW-1185">Reference proteome</keyword>
<dbReference type="RefSeq" id="WP_209763170.1">
    <property type="nucleotide sequence ID" value="NZ_JAGINP010000001.1"/>
</dbReference>
<sequence length="179" mass="19875">MYDGNYRAALDLKLEVIEQARDMLAASAASVEVESDHWIGGADDQSEDYCYDCASDAVARQTVESQPGAELFVDGGWRSTSDAPKACVCCGVRLNYAPTEYCTDEEIGHFLDYWNDDISPGEALDLVNIFDAVDTNPLEHQDWYQKDRLADAVRRVEEAFILAERVISAVVFCTSQTTP</sequence>
<evidence type="ECO:0000313" key="2">
    <source>
        <dbReference type="Proteomes" id="UP000781958"/>
    </source>
</evidence>
<evidence type="ECO:0000313" key="1">
    <source>
        <dbReference type="EMBL" id="MBP2290738.1"/>
    </source>
</evidence>
<dbReference type="EMBL" id="JAGINP010000001">
    <property type="protein sequence ID" value="MBP2290738.1"/>
    <property type="molecule type" value="Genomic_DNA"/>
</dbReference>
<dbReference type="Proteomes" id="UP000781958">
    <property type="component" value="Unassembled WGS sequence"/>
</dbReference>
<accession>A0ABS4SF92</accession>
<protein>
    <submittedName>
        <fullName evidence="1">Uncharacterized protein</fullName>
    </submittedName>
</protein>
<proteinExistence type="predicted"/>
<reference evidence="1 2" key="1">
    <citation type="submission" date="2021-03" db="EMBL/GenBank/DDBJ databases">
        <title>Genomic Encyclopedia of Type Strains, Phase III (KMG-III): the genomes of soil and plant-associated and newly described type strains.</title>
        <authorList>
            <person name="Whitman W."/>
        </authorList>
    </citation>
    <scope>NUCLEOTIDE SEQUENCE [LARGE SCALE GENOMIC DNA]</scope>
    <source>
        <strain evidence="1 2">IMMIB AFH-6</strain>
    </source>
</reference>